<dbReference type="PANTHER" id="PTHR12281">
    <property type="entry name" value="RP42 RELATED"/>
    <property type="match status" value="1"/>
</dbReference>
<dbReference type="PANTHER" id="PTHR12281:SF31">
    <property type="entry name" value="DCN1-LIKE PROTEIN 3"/>
    <property type="match status" value="1"/>
</dbReference>
<dbReference type="EMBL" id="JAFIMR010000017">
    <property type="protein sequence ID" value="KAI1868169.1"/>
    <property type="molecule type" value="Genomic_DNA"/>
</dbReference>
<dbReference type="GO" id="GO:0045116">
    <property type="term" value="P:protein neddylation"/>
    <property type="evidence" value="ECO:0007669"/>
    <property type="project" value="TreeGrafter"/>
</dbReference>
<dbReference type="GO" id="GO:0097602">
    <property type="term" value="F:cullin family protein binding"/>
    <property type="evidence" value="ECO:0007669"/>
    <property type="project" value="TreeGrafter"/>
</dbReference>
<feature type="domain" description="DCUN1" evidence="2">
    <location>
        <begin position="184"/>
        <end position="387"/>
    </location>
</feature>
<evidence type="ECO:0000313" key="4">
    <source>
        <dbReference type="Proteomes" id="UP000829685"/>
    </source>
</evidence>
<dbReference type="InterPro" id="IPR005176">
    <property type="entry name" value="PONY_dom"/>
</dbReference>
<proteinExistence type="predicted"/>
<dbReference type="CDD" id="cd14273">
    <property type="entry name" value="UBA_TAP-C_like"/>
    <property type="match status" value="1"/>
</dbReference>
<dbReference type="Gene3D" id="1.10.8.10">
    <property type="entry name" value="DNA helicase RuvA subunit, C-terminal domain"/>
    <property type="match status" value="1"/>
</dbReference>
<name>A0A9Q0ANF5_9PEZI</name>
<dbReference type="InterPro" id="IPR014764">
    <property type="entry name" value="DCN-prot"/>
</dbReference>
<evidence type="ECO:0000256" key="1">
    <source>
        <dbReference type="RuleBase" id="RU410713"/>
    </source>
</evidence>
<keyword evidence="4" id="KW-1185">Reference proteome</keyword>
<dbReference type="Pfam" id="PF03556">
    <property type="entry name" value="Cullin_binding"/>
    <property type="match status" value="1"/>
</dbReference>
<accession>A0A9Q0ANF5</accession>
<evidence type="ECO:0000313" key="3">
    <source>
        <dbReference type="EMBL" id="KAI1868169.1"/>
    </source>
</evidence>
<dbReference type="Gene3D" id="1.10.238.10">
    <property type="entry name" value="EF-hand"/>
    <property type="match status" value="1"/>
</dbReference>
<dbReference type="GO" id="GO:0032182">
    <property type="term" value="F:ubiquitin-like protein binding"/>
    <property type="evidence" value="ECO:0007669"/>
    <property type="project" value="TreeGrafter"/>
</dbReference>
<reference evidence="3" key="1">
    <citation type="submission" date="2021-03" db="EMBL/GenBank/DDBJ databases">
        <title>Revisited historic fungal species revealed as producer of novel bioactive compounds through whole genome sequencing and comparative genomics.</title>
        <authorList>
            <person name="Vignolle G.A."/>
            <person name="Hochenegger N."/>
            <person name="Mach R.L."/>
            <person name="Mach-Aigner A.R."/>
            <person name="Javad Rahimi M."/>
            <person name="Salim K.A."/>
            <person name="Chan C.M."/>
            <person name="Lim L.B.L."/>
            <person name="Cai F."/>
            <person name="Druzhinina I.S."/>
            <person name="U'Ren J.M."/>
            <person name="Derntl C."/>
        </authorList>
    </citation>
    <scope>NUCLEOTIDE SEQUENCE</scope>
    <source>
        <strain evidence="3">TUCIM 5799</strain>
    </source>
</reference>
<organism evidence="3 4">
    <name type="scientific">Neoarthrinium moseri</name>
    <dbReference type="NCBI Taxonomy" id="1658444"/>
    <lineage>
        <taxon>Eukaryota</taxon>
        <taxon>Fungi</taxon>
        <taxon>Dikarya</taxon>
        <taxon>Ascomycota</taxon>
        <taxon>Pezizomycotina</taxon>
        <taxon>Sordariomycetes</taxon>
        <taxon>Xylariomycetidae</taxon>
        <taxon>Amphisphaeriales</taxon>
        <taxon>Apiosporaceae</taxon>
        <taxon>Neoarthrinium</taxon>
    </lineage>
</organism>
<dbReference type="Gene3D" id="1.10.238.200">
    <property type="entry name" value="Cullin, PONY binding domain"/>
    <property type="match status" value="1"/>
</dbReference>
<dbReference type="Pfam" id="PF14555">
    <property type="entry name" value="UBA_4"/>
    <property type="match status" value="1"/>
</dbReference>
<evidence type="ECO:0000259" key="2">
    <source>
        <dbReference type="PROSITE" id="PS51229"/>
    </source>
</evidence>
<comment type="function">
    <text evidence="1">Neddylation of cullins play an essential role in the regulation of SCF-type complexes activity.</text>
</comment>
<dbReference type="PROSITE" id="PS51229">
    <property type="entry name" value="DCUN1"/>
    <property type="match status" value="1"/>
</dbReference>
<gene>
    <name evidence="3" type="ORF">JX265_006992</name>
</gene>
<protein>
    <recommendedName>
        <fullName evidence="1">Defective in cullin neddylation protein</fullName>
    </recommendedName>
</protein>
<sequence length="400" mass="45094">MPLSSAQKALVDRFAARTGADKKKAERFLKNANFDFDAAIRAGERRVRVRISWEDVHREAADLPVASSRNVAGLQNLWSASTAPVQLCITFFCVPSSESVFVTTAIPGPPSTMSGQGNQGHPGNQRMPDVQVFYRGSFTPNEEDWQQNLKTNLSEPYASTASHLDNLPDPRPRLVHFNAPAVNVSETALKNQFESLRNPSEDPVDTIGTNGSMEYLSSLGINFEDASMFVALWVLESRIGELKKDDFVRAWKKFGVQPKLEDQQTHMAVQTKFLAYQMPLFRDVYRHAFVAGKEPDARALPVEAAITFWEVIFKDPGLPWVGKQTGINWLSLWISFLKEKWTRTVSKDMWNMTLEFALKSRDDETLSFWSEDGAWPGVIDDFVAWYREKRASGTAMDVDS</sequence>
<dbReference type="GO" id="GO:0031624">
    <property type="term" value="F:ubiquitin conjugating enzyme binding"/>
    <property type="evidence" value="ECO:0007669"/>
    <property type="project" value="TreeGrafter"/>
</dbReference>
<comment type="caution">
    <text evidence="3">The sequence shown here is derived from an EMBL/GenBank/DDBJ whole genome shotgun (WGS) entry which is preliminary data.</text>
</comment>
<dbReference type="AlphaFoldDB" id="A0A9Q0ANF5"/>
<dbReference type="Proteomes" id="UP000829685">
    <property type="component" value="Unassembled WGS sequence"/>
</dbReference>
<dbReference type="InterPro" id="IPR042460">
    <property type="entry name" value="DCN1-like_PONY"/>
</dbReference>
<dbReference type="GO" id="GO:0000151">
    <property type="term" value="C:ubiquitin ligase complex"/>
    <property type="evidence" value="ECO:0007669"/>
    <property type="project" value="TreeGrafter"/>
</dbReference>